<feature type="transmembrane region" description="Helical" evidence="1">
    <location>
        <begin position="125"/>
        <end position="149"/>
    </location>
</feature>
<accession>A0ABS8DHJ9</accession>
<proteinExistence type="predicted"/>
<keyword evidence="1" id="KW-0472">Membrane</keyword>
<dbReference type="RefSeq" id="WP_066737409.1">
    <property type="nucleotide sequence ID" value="NZ_JAJCIQ010000006.1"/>
</dbReference>
<feature type="transmembrane region" description="Helical" evidence="1">
    <location>
        <begin position="230"/>
        <end position="248"/>
    </location>
</feature>
<evidence type="ECO:0000256" key="1">
    <source>
        <dbReference type="SAM" id="Phobius"/>
    </source>
</evidence>
<feature type="transmembrane region" description="Helical" evidence="1">
    <location>
        <begin position="93"/>
        <end position="113"/>
    </location>
</feature>
<evidence type="ECO:0000313" key="3">
    <source>
        <dbReference type="Proteomes" id="UP001299546"/>
    </source>
</evidence>
<feature type="transmembrane region" description="Helical" evidence="1">
    <location>
        <begin position="65"/>
        <end position="87"/>
    </location>
</feature>
<dbReference type="InterPro" id="IPR008875">
    <property type="entry name" value="TraX"/>
</dbReference>
<reference evidence="2 3" key="1">
    <citation type="submission" date="2021-10" db="EMBL/GenBank/DDBJ databases">
        <title>Collection of gut derived symbiotic bacterial strains cultured from healthy donors.</title>
        <authorList>
            <person name="Lin H."/>
            <person name="Littmann E."/>
            <person name="Kohout C."/>
            <person name="Pamer E.G."/>
        </authorList>
    </citation>
    <scope>NUCLEOTIDE SEQUENCE [LARGE SCALE GENOMIC DNA]</scope>
    <source>
        <strain evidence="2 3">DFI.1.165</strain>
    </source>
</reference>
<feature type="transmembrane region" description="Helical" evidence="1">
    <location>
        <begin position="199"/>
        <end position="218"/>
    </location>
</feature>
<keyword evidence="1" id="KW-0812">Transmembrane</keyword>
<evidence type="ECO:0000313" key="2">
    <source>
        <dbReference type="EMBL" id="MCB7387542.1"/>
    </source>
</evidence>
<dbReference type="Pfam" id="PF05857">
    <property type="entry name" value="TraX"/>
    <property type="match status" value="1"/>
</dbReference>
<gene>
    <name evidence="2" type="ORF">LIZ65_09590</name>
</gene>
<feature type="transmembrane region" description="Helical" evidence="1">
    <location>
        <begin position="34"/>
        <end position="53"/>
    </location>
</feature>
<keyword evidence="1" id="KW-1133">Transmembrane helix</keyword>
<organism evidence="2 3">
    <name type="scientific">Bariatricus massiliensis</name>
    <dbReference type="NCBI Taxonomy" id="1745713"/>
    <lineage>
        <taxon>Bacteria</taxon>
        <taxon>Bacillati</taxon>
        <taxon>Bacillota</taxon>
        <taxon>Clostridia</taxon>
        <taxon>Lachnospirales</taxon>
        <taxon>Lachnospiraceae</taxon>
        <taxon>Bariatricus</taxon>
    </lineage>
</organism>
<feature type="transmembrane region" description="Helical" evidence="1">
    <location>
        <begin position="169"/>
        <end position="187"/>
    </location>
</feature>
<dbReference type="Proteomes" id="UP001299546">
    <property type="component" value="Unassembled WGS sequence"/>
</dbReference>
<sequence length="251" mass="28909">MKKRFGISAFWLKLTAMAGMLIDHIHTHFYTQTPYWLGFIGAFVAPVFVYFLIEGFFHTKSRPKYCFRLYVSAAAMGIGSAVLNLFLKARDVCIANNIFLTLAVLFTIIWLIETVRRQRHEEPRIYWLLLPATVLAFSCLMLEGGIYMLPFALITYVFYGKKQFQVTGYLLFSLILLGKALYSYYSVGMAYESLSHYLAFDREFLIAAAIPLICLYNGERGPSGKASKWMFYIFYPAHLWMIGILEYLSKG</sequence>
<name>A0ABS8DHJ9_9FIRM</name>
<dbReference type="EMBL" id="JAJCIS010000005">
    <property type="protein sequence ID" value="MCB7387542.1"/>
    <property type="molecule type" value="Genomic_DNA"/>
</dbReference>
<protein>
    <submittedName>
        <fullName evidence="2">Conjugal transfer protein TraX</fullName>
    </submittedName>
</protein>
<comment type="caution">
    <text evidence="2">The sequence shown here is derived from an EMBL/GenBank/DDBJ whole genome shotgun (WGS) entry which is preliminary data.</text>
</comment>
<keyword evidence="3" id="KW-1185">Reference proteome</keyword>